<reference evidence="1" key="1">
    <citation type="submission" date="2022-12" db="EMBL/GenBank/DDBJ databases">
        <authorList>
            <person name="Bing R.G."/>
            <person name="Willard D.J."/>
            <person name="Manesh M.J.H."/>
            <person name="Laemthong T."/>
            <person name="Crosby J.R."/>
            <person name="Kelly R.M."/>
        </authorList>
    </citation>
    <scope>NUCLEOTIDE SEQUENCE</scope>
    <source>
        <strain evidence="1">DSM 8991</strain>
    </source>
</reference>
<evidence type="ECO:0000313" key="1">
    <source>
        <dbReference type="EMBL" id="WAM31555.1"/>
    </source>
</evidence>
<protein>
    <submittedName>
        <fullName evidence="1">Uncharacterized protein</fullName>
    </submittedName>
</protein>
<dbReference type="EMBL" id="CP113864">
    <property type="protein sequence ID" value="WAM31555.1"/>
    <property type="molecule type" value="Genomic_DNA"/>
</dbReference>
<evidence type="ECO:0000313" key="2">
    <source>
        <dbReference type="Proteomes" id="UP001164745"/>
    </source>
</evidence>
<accession>A0ABY7BFG9</accession>
<gene>
    <name evidence="1" type="ORF">OTJ99_002453</name>
</gene>
<keyword evidence="2" id="KW-1185">Reference proteome</keyword>
<sequence length="76" mass="9214">MKLYCLQKPAYTKVQAPEDLTPLNDYLKRYNWKFADQLSSVIIYKKEDQSLAIKMRMFTQKYIVYDLYQYTLDSLK</sequence>
<dbReference type="RefSeq" id="WP_045166042.1">
    <property type="nucleotide sequence ID" value="NZ_CP113864.1"/>
</dbReference>
<proteinExistence type="predicted"/>
<dbReference type="Proteomes" id="UP001164745">
    <property type="component" value="Chromosome"/>
</dbReference>
<name>A0ABY7BFG9_9FIRM</name>
<organism evidence="1 2">
    <name type="scientific">Caldicellulosiruptor naganoensis</name>
    <dbReference type="NCBI Taxonomy" id="29324"/>
    <lineage>
        <taxon>Bacteria</taxon>
        <taxon>Bacillati</taxon>
        <taxon>Bacillota</taxon>
        <taxon>Bacillota incertae sedis</taxon>
        <taxon>Caldicellulosiruptorales</taxon>
        <taxon>Caldicellulosiruptoraceae</taxon>
        <taxon>Caldicellulosiruptor</taxon>
    </lineage>
</organism>